<dbReference type="SMART" id="SM00355">
    <property type="entry name" value="ZnF_C2H2"/>
    <property type="match status" value="12"/>
</dbReference>
<dbReference type="FunFam" id="3.30.160.60:FF:000912">
    <property type="entry name" value="Zinc finger protein 660"/>
    <property type="match status" value="1"/>
</dbReference>
<dbReference type="PROSITE" id="PS00028">
    <property type="entry name" value="ZINC_FINGER_C2H2_1"/>
    <property type="match status" value="12"/>
</dbReference>
<comment type="function">
    <text evidence="1">May be involved in transcriptional regulation.</text>
</comment>
<feature type="domain" description="C2H2-type" evidence="13">
    <location>
        <begin position="401"/>
        <end position="428"/>
    </location>
</feature>
<organism evidence="14 15">
    <name type="scientific">Rhynchophorus ferrugineus</name>
    <name type="common">Red palm weevil</name>
    <name type="synonym">Curculio ferrugineus</name>
    <dbReference type="NCBI Taxonomy" id="354439"/>
    <lineage>
        <taxon>Eukaryota</taxon>
        <taxon>Metazoa</taxon>
        <taxon>Ecdysozoa</taxon>
        <taxon>Arthropoda</taxon>
        <taxon>Hexapoda</taxon>
        <taxon>Insecta</taxon>
        <taxon>Pterygota</taxon>
        <taxon>Neoptera</taxon>
        <taxon>Endopterygota</taxon>
        <taxon>Coleoptera</taxon>
        <taxon>Polyphaga</taxon>
        <taxon>Cucujiformia</taxon>
        <taxon>Curculionidae</taxon>
        <taxon>Dryophthorinae</taxon>
        <taxon>Rhynchophorus</taxon>
    </lineage>
</organism>
<feature type="domain" description="C2H2-type" evidence="13">
    <location>
        <begin position="484"/>
        <end position="511"/>
    </location>
</feature>
<dbReference type="GO" id="GO:0045595">
    <property type="term" value="P:regulation of cell differentiation"/>
    <property type="evidence" value="ECO:0007669"/>
    <property type="project" value="UniProtKB-ARBA"/>
</dbReference>
<sequence>MEDRINVTNCCRVCLRTGCTLTSINTEDNDTLKFSYKLFCCVSEISWDKEGITSLICTECIDRLRISYDFRNTCITADQTLGKFIKQDKEKTNGLFNDKYDCTQSQDSKIIGQITEEDTSNSGYLHLKHFLDSEDDINKNGPVLSDNQISRGHTPDSSTDFMGDYHQSQTIEIEVQDIQEIIIQAKSNEQNNQGNLIVSNVDYTLEDKSSRTEEHNGIEDISNQIQHICTEASVGMVNKEKGVGQTEEDEGRSTALLNKTIILGQYGGDVVETILEAERPRQDVSLKSTISNKQKKNTGVQACPSNLQTGKGTGTENTCTICGKTYRKKANLKVHMRSHTGEKPFECKYCERRFYHSSHLKEHIRRHTGEKPFQCIVCLKRFTIKGELTMHMKSHTGDKPFPCTVCDRRCLTSSDLKIHMRTHTGEKPYTCNLCGKKFGSSYILTSHIKTHTGERPHACKMCDKTFTQSSHLNVHMRKHTGEKVVCKYCNASFNHSSQLTVHMREHTGKQPYKCGVCDKLCNYASGLQTHMQKHTGQKFTCTICQKQFTTAAYLTEHLRHHTGENLFTCLVCERQFTRRTYLDKHVRTHTGEKPYSCYECGKSFSQSSSLKVHSRIHTGERPYPCDKCDKKFMTSSDLSAHVKKHKKYINL</sequence>
<dbReference type="Proteomes" id="UP000625711">
    <property type="component" value="Unassembled WGS sequence"/>
</dbReference>
<evidence type="ECO:0000256" key="10">
    <source>
        <dbReference type="ARBA" id="ARBA00023163"/>
    </source>
</evidence>
<evidence type="ECO:0000256" key="6">
    <source>
        <dbReference type="ARBA" id="ARBA00022771"/>
    </source>
</evidence>
<dbReference type="FunFam" id="3.30.160.60:FF:000634">
    <property type="entry name" value="Zinc finger X-chromosomal protein"/>
    <property type="match status" value="1"/>
</dbReference>
<keyword evidence="6 12" id="KW-0863">Zinc-finger</keyword>
<evidence type="ECO:0000256" key="12">
    <source>
        <dbReference type="PROSITE-ProRule" id="PRU00042"/>
    </source>
</evidence>
<feature type="domain" description="C2H2-type" evidence="13">
    <location>
        <begin position="512"/>
        <end position="539"/>
    </location>
</feature>
<dbReference type="PANTHER" id="PTHR23235">
    <property type="entry name" value="KRUEPPEL-LIKE TRANSCRIPTION FACTOR"/>
    <property type="match status" value="1"/>
</dbReference>
<dbReference type="SUPFAM" id="SSF57716">
    <property type="entry name" value="Glucocorticoid receptor-like (DNA-binding domain)"/>
    <property type="match status" value="1"/>
</dbReference>
<feature type="domain" description="C2H2-type" evidence="13">
    <location>
        <begin position="345"/>
        <end position="372"/>
    </location>
</feature>
<dbReference type="FunFam" id="3.30.160.60:FF:001480">
    <property type="entry name" value="Si:cabz01071911.3"/>
    <property type="match status" value="1"/>
</dbReference>
<dbReference type="GO" id="GO:0000122">
    <property type="term" value="P:negative regulation of transcription by RNA polymerase II"/>
    <property type="evidence" value="ECO:0007669"/>
    <property type="project" value="UniProtKB-ARBA"/>
</dbReference>
<comment type="similarity">
    <text evidence="3">Belongs to the krueppel C2H2-type zinc-finger protein family.</text>
</comment>
<dbReference type="SMART" id="SM00868">
    <property type="entry name" value="zf-AD"/>
    <property type="match status" value="1"/>
</dbReference>
<dbReference type="AlphaFoldDB" id="A0A834IKQ3"/>
<keyword evidence="4" id="KW-0479">Metal-binding</keyword>
<dbReference type="GO" id="GO:0000978">
    <property type="term" value="F:RNA polymerase II cis-regulatory region sequence-specific DNA binding"/>
    <property type="evidence" value="ECO:0007669"/>
    <property type="project" value="TreeGrafter"/>
</dbReference>
<dbReference type="FunFam" id="3.30.160.60:FF:000096">
    <property type="entry name" value="Zinc finger and BTB domain-containing protein 18 isoform 1"/>
    <property type="match status" value="1"/>
</dbReference>
<accession>A0A834IKQ3</accession>
<feature type="domain" description="C2H2-type" evidence="13">
    <location>
        <begin position="429"/>
        <end position="456"/>
    </location>
</feature>
<keyword evidence="10" id="KW-0804">Transcription</keyword>
<feature type="domain" description="C2H2-type" evidence="13">
    <location>
        <begin position="567"/>
        <end position="594"/>
    </location>
</feature>
<dbReference type="EMBL" id="JAACXV010000161">
    <property type="protein sequence ID" value="KAF7282650.1"/>
    <property type="molecule type" value="Genomic_DNA"/>
</dbReference>
<evidence type="ECO:0000256" key="2">
    <source>
        <dbReference type="ARBA" id="ARBA00004123"/>
    </source>
</evidence>
<evidence type="ECO:0000256" key="3">
    <source>
        <dbReference type="ARBA" id="ARBA00006991"/>
    </source>
</evidence>
<dbReference type="GO" id="GO:0005634">
    <property type="term" value="C:nucleus"/>
    <property type="evidence" value="ECO:0007669"/>
    <property type="project" value="UniProtKB-SubCell"/>
</dbReference>
<keyword evidence="8" id="KW-0805">Transcription regulation</keyword>
<comment type="caution">
    <text evidence="14">The sequence shown here is derived from an EMBL/GenBank/DDBJ whole genome shotgun (WGS) entry which is preliminary data.</text>
</comment>
<dbReference type="PANTHER" id="PTHR23235:SF120">
    <property type="entry name" value="KRUPPEL-LIKE FACTOR 15"/>
    <property type="match status" value="1"/>
</dbReference>
<reference evidence="14" key="1">
    <citation type="submission" date="2020-08" db="EMBL/GenBank/DDBJ databases">
        <title>Genome sequencing and assembly of the red palm weevil Rhynchophorus ferrugineus.</title>
        <authorList>
            <person name="Dias G.B."/>
            <person name="Bergman C.M."/>
            <person name="Manee M."/>
        </authorList>
    </citation>
    <scope>NUCLEOTIDE SEQUENCE</scope>
    <source>
        <strain evidence="14">AA-2017</strain>
        <tissue evidence="14">Whole larva</tissue>
    </source>
</reference>
<keyword evidence="15" id="KW-1185">Reference proteome</keyword>
<dbReference type="Gene3D" id="3.30.160.60">
    <property type="entry name" value="Classic Zinc Finger"/>
    <property type="match status" value="12"/>
</dbReference>
<dbReference type="PROSITE" id="PS50157">
    <property type="entry name" value="ZINC_FINGER_C2H2_2"/>
    <property type="match status" value="12"/>
</dbReference>
<dbReference type="FunFam" id="3.30.160.60:FF:000446">
    <property type="entry name" value="Zinc finger protein"/>
    <property type="match status" value="2"/>
</dbReference>
<evidence type="ECO:0000256" key="9">
    <source>
        <dbReference type="ARBA" id="ARBA00023125"/>
    </source>
</evidence>
<keyword evidence="5" id="KW-0677">Repeat</keyword>
<evidence type="ECO:0000256" key="5">
    <source>
        <dbReference type="ARBA" id="ARBA00022737"/>
    </source>
</evidence>
<proteinExistence type="inferred from homology"/>
<dbReference type="GO" id="GO:0008270">
    <property type="term" value="F:zinc ion binding"/>
    <property type="evidence" value="ECO:0007669"/>
    <property type="project" value="UniProtKB-KW"/>
</dbReference>
<evidence type="ECO:0000256" key="4">
    <source>
        <dbReference type="ARBA" id="ARBA00022723"/>
    </source>
</evidence>
<dbReference type="InterPro" id="IPR013087">
    <property type="entry name" value="Znf_C2H2_type"/>
</dbReference>
<protein>
    <recommendedName>
        <fullName evidence="13">C2H2-type domain-containing protein</fullName>
    </recommendedName>
</protein>
<dbReference type="GO" id="GO:0000981">
    <property type="term" value="F:DNA-binding transcription factor activity, RNA polymerase II-specific"/>
    <property type="evidence" value="ECO:0007669"/>
    <property type="project" value="TreeGrafter"/>
</dbReference>
<gene>
    <name evidence="14" type="ORF">GWI33_002189</name>
</gene>
<feature type="domain" description="C2H2-type" evidence="13">
    <location>
        <begin position="373"/>
        <end position="400"/>
    </location>
</feature>
<evidence type="ECO:0000256" key="11">
    <source>
        <dbReference type="ARBA" id="ARBA00023242"/>
    </source>
</evidence>
<comment type="subcellular location">
    <subcellularLocation>
        <location evidence="2">Nucleus</location>
    </subcellularLocation>
</comment>
<dbReference type="OrthoDB" id="6077919at2759"/>
<evidence type="ECO:0000313" key="15">
    <source>
        <dbReference type="Proteomes" id="UP000625711"/>
    </source>
</evidence>
<feature type="domain" description="C2H2-type" evidence="13">
    <location>
        <begin position="595"/>
        <end position="622"/>
    </location>
</feature>
<name>A0A834IKQ3_RHYFE</name>
<dbReference type="FunFam" id="3.30.160.60:FF:002343">
    <property type="entry name" value="Zinc finger protein 33A"/>
    <property type="match status" value="1"/>
</dbReference>
<feature type="domain" description="C2H2-type" evidence="13">
    <location>
        <begin position="457"/>
        <end position="484"/>
    </location>
</feature>
<dbReference type="FunFam" id="3.30.160.60:FF:001506">
    <property type="entry name" value="Zinc finger protein"/>
    <property type="match status" value="1"/>
</dbReference>
<evidence type="ECO:0000256" key="7">
    <source>
        <dbReference type="ARBA" id="ARBA00022833"/>
    </source>
</evidence>
<feature type="domain" description="C2H2-type" evidence="13">
    <location>
        <begin position="317"/>
        <end position="344"/>
    </location>
</feature>
<evidence type="ECO:0000256" key="1">
    <source>
        <dbReference type="ARBA" id="ARBA00003767"/>
    </source>
</evidence>
<dbReference type="Pfam" id="PF00096">
    <property type="entry name" value="zf-C2H2"/>
    <property type="match status" value="11"/>
</dbReference>
<feature type="domain" description="C2H2-type" evidence="13">
    <location>
        <begin position="539"/>
        <end position="566"/>
    </location>
</feature>
<evidence type="ECO:0000313" key="14">
    <source>
        <dbReference type="EMBL" id="KAF7282650.1"/>
    </source>
</evidence>
<feature type="domain" description="C2H2-type" evidence="13">
    <location>
        <begin position="623"/>
        <end position="645"/>
    </location>
</feature>
<dbReference type="InterPro" id="IPR012934">
    <property type="entry name" value="Znf_AD"/>
</dbReference>
<dbReference type="FunFam" id="3.30.160.60:FF:001235">
    <property type="entry name" value="Si:ch211-119o8.6"/>
    <property type="match status" value="1"/>
</dbReference>
<dbReference type="SUPFAM" id="SSF57667">
    <property type="entry name" value="beta-beta-alpha zinc fingers"/>
    <property type="match status" value="7"/>
</dbReference>
<dbReference type="FunFam" id="3.30.160.60:FF:000624">
    <property type="entry name" value="zinc finger protein 697"/>
    <property type="match status" value="1"/>
</dbReference>
<keyword evidence="9" id="KW-0238">DNA-binding</keyword>
<keyword evidence="7" id="KW-0862">Zinc</keyword>
<dbReference type="InterPro" id="IPR036236">
    <property type="entry name" value="Znf_C2H2_sf"/>
</dbReference>
<evidence type="ECO:0000256" key="8">
    <source>
        <dbReference type="ARBA" id="ARBA00023015"/>
    </source>
</evidence>
<keyword evidence="11" id="KW-0539">Nucleus</keyword>
<evidence type="ECO:0000259" key="13">
    <source>
        <dbReference type="PROSITE" id="PS50157"/>
    </source>
</evidence>